<evidence type="ECO:0000259" key="4">
    <source>
        <dbReference type="SMART" id="SM00822"/>
    </source>
</evidence>
<proteinExistence type="inferred from homology"/>
<dbReference type="GO" id="GO:0016491">
    <property type="term" value="F:oxidoreductase activity"/>
    <property type="evidence" value="ECO:0007669"/>
    <property type="project" value="UniProtKB-KW"/>
</dbReference>
<accession>A0ABW4GPQ5</accession>
<feature type="compositionally biased region" description="Basic and acidic residues" evidence="3">
    <location>
        <begin position="1"/>
        <end position="18"/>
    </location>
</feature>
<dbReference type="Gene3D" id="3.40.50.720">
    <property type="entry name" value="NAD(P)-binding Rossmann-like Domain"/>
    <property type="match status" value="1"/>
</dbReference>
<evidence type="ECO:0000313" key="5">
    <source>
        <dbReference type="EMBL" id="MFD1544836.1"/>
    </source>
</evidence>
<dbReference type="InterPro" id="IPR002347">
    <property type="entry name" value="SDR_fam"/>
</dbReference>
<dbReference type="SMART" id="SM00822">
    <property type="entry name" value="PKS_KR"/>
    <property type="match status" value="1"/>
</dbReference>
<evidence type="ECO:0000256" key="1">
    <source>
        <dbReference type="ARBA" id="ARBA00006484"/>
    </source>
</evidence>
<dbReference type="PRINTS" id="PR00080">
    <property type="entry name" value="SDRFAMILY"/>
</dbReference>
<dbReference type="InterPro" id="IPR051122">
    <property type="entry name" value="SDR_DHRS6-like"/>
</dbReference>
<dbReference type="RefSeq" id="WP_246650969.1">
    <property type="nucleotide sequence ID" value="NZ_JAHKRM010000005.1"/>
</dbReference>
<dbReference type="PRINTS" id="PR00081">
    <property type="entry name" value="GDHRDH"/>
</dbReference>
<dbReference type="InterPro" id="IPR036291">
    <property type="entry name" value="NAD(P)-bd_dom_sf"/>
</dbReference>
<reference evidence="6" key="1">
    <citation type="journal article" date="2019" name="Int. J. Syst. Evol. Microbiol.">
        <title>The Global Catalogue of Microorganisms (GCM) 10K type strain sequencing project: providing services to taxonomists for standard genome sequencing and annotation.</title>
        <authorList>
            <consortium name="The Broad Institute Genomics Platform"/>
            <consortium name="The Broad Institute Genome Sequencing Center for Infectious Disease"/>
            <person name="Wu L."/>
            <person name="Ma J."/>
        </authorList>
    </citation>
    <scope>NUCLEOTIDE SEQUENCE [LARGE SCALE GENOMIC DNA]</scope>
    <source>
        <strain evidence="6">CGMCC 1.15399</strain>
    </source>
</reference>
<organism evidence="5 6">
    <name type="scientific">Nonomuraea guangzhouensis</name>
    <dbReference type="NCBI Taxonomy" id="1291555"/>
    <lineage>
        <taxon>Bacteria</taxon>
        <taxon>Bacillati</taxon>
        <taxon>Actinomycetota</taxon>
        <taxon>Actinomycetes</taxon>
        <taxon>Streptosporangiales</taxon>
        <taxon>Streptosporangiaceae</taxon>
        <taxon>Nonomuraea</taxon>
    </lineage>
</organism>
<keyword evidence="2 5" id="KW-0560">Oxidoreductase</keyword>
<evidence type="ECO:0000256" key="2">
    <source>
        <dbReference type="ARBA" id="ARBA00023002"/>
    </source>
</evidence>
<protein>
    <submittedName>
        <fullName evidence="5">SDR family NAD(P)-dependent oxidoreductase</fullName>
        <ecNumber evidence="5">1.1.1.-</ecNumber>
    </submittedName>
</protein>
<keyword evidence="6" id="KW-1185">Reference proteome</keyword>
<gene>
    <name evidence="5" type="ORF">ACFSJ0_47880</name>
</gene>
<dbReference type="CDD" id="cd05233">
    <property type="entry name" value="SDR_c"/>
    <property type="match status" value="1"/>
</dbReference>
<feature type="region of interest" description="Disordered" evidence="3">
    <location>
        <begin position="182"/>
        <end position="204"/>
    </location>
</feature>
<dbReference type="PANTHER" id="PTHR43477">
    <property type="entry name" value="DIHYDROANTICAPSIN 7-DEHYDROGENASE"/>
    <property type="match status" value="1"/>
</dbReference>
<dbReference type="InterPro" id="IPR057326">
    <property type="entry name" value="KR_dom"/>
</dbReference>
<name>A0ABW4GPQ5_9ACTN</name>
<comment type="similarity">
    <text evidence="1">Belongs to the short-chain dehydrogenases/reductases (SDR) family.</text>
</comment>
<feature type="domain" description="Ketoreductase" evidence="4">
    <location>
        <begin position="17"/>
        <end position="183"/>
    </location>
</feature>
<dbReference type="EMBL" id="JBHUCM010000045">
    <property type="protein sequence ID" value="MFD1544836.1"/>
    <property type="molecule type" value="Genomic_DNA"/>
</dbReference>
<sequence>MDATPDRHTGQTADEQRHAVVTGASSGIGRAVATRLLREGWRITGMSRTHPPEQRQDTPAYSWVQADLTDLDQLADASAAVGAVDAIVHAAGLQRSAPLGHLSAQDGALMWRVHVDAATVLVNALAGALRPGGRVVLIGSRTMTGAAGKSQYAATKAALVGLSRSWAMELAPRGITVNVVAPGPTDTPMLRDPGRATTPPRVPPLGRFIRPEEVAGLTAFLLGPEGGSVTGQHLVMCGGASLSG</sequence>
<feature type="region of interest" description="Disordered" evidence="3">
    <location>
        <begin position="1"/>
        <end position="24"/>
    </location>
</feature>
<evidence type="ECO:0000313" key="6">
    <source>
        <dbReference type="Proteomes" id="UP001597097"/>
    </source>
</evidence>
<dbReference type="EC" id="1.1.1.-" evidence="5"/>
<comment type="caution">
    <text evidence="5">The sequence shown here is derived from an EMBL/GenBank/DDBJ whole genome shotgun (WGS) entry which is preliminary data.</text>
</comment>
<dbReference type="SUPFAM" id="SSF51735">
    <property type="entry name" value="NAD(P)-binding Rossmann-fold domains"/>
    <property type="match status" value="1"/>
</dbReference>
<dbReference type="Proteomes" id="UP001597097">
    <property type="component" value="Unassembled WGS sequence"/>
</dbReference>
<dbReference type="Pfam" id="PF13561">
    <property type="entry name" value="adh_short_C2"/>
    <property type="match status" value="1"/>
</dbReference>
<dbReference type="PANTHER" id="PTHR43477:SF1">
    <property type="entry name" value="DIHYDROANTICAPSIN 7-DEHYDROGENASE"/>
    <property type="match status" value="1"/>
</dbReference>
<evidence type="ECO:0000256" key="3">
    <source>
        <dbReference type="SAM" id="MobiDB-lite"/>
    </source>
</evidence>